<feature type="non-terminal residue" evidence="1">
    <location>
        <position position="189"/>
    </location>
</feature>
<organism evidence="1">
    <name type="scientific">marine metagenome</name>
    <dbReference type="NCBI Taxonomy" id="408172"/>
    <lineage>
        <taxon>unclassified sequences</taxon>
        <taxon>metagenomes</taxon>
        <taxon>ecological metagenomes</taxon>
    </lineage>
</organism>
<dbReference type="EMBL" id="UINC01161372">
    <property type="protein sequence ID" value="SVD60517.1"/>
    <property type="molecule type" value="Genomic_DNA"/>
</dbReference>
<name>A0A382WNP8_9ZZZZ</name>
<evidence type="ECO:0000313" key="1">
    <source>
        <dbReference type="EMBL" id="SVD60517.1"/>
    </source>
</evidence>
<dbReference type="AlphaFoldDB" id="A0A382WNP8"/>
<gene>
    <name evidence="1" type="ORF">METZ01_LOCUS413371</name>
</gene>
<sequence length="189" mass="22394">MTKLHKKVGGDKKRCFDKINDMVQTSQLKSVEEGKEIKIVRIDTVHQAEFEHVLAYQLNMLEAYRREFNKLKKPMFYTDESVIHTEPPLPMDESKIGQRVFVDWKKYKIVEEIQIWKTKSKQVIKTLEWMEKQQRAFFGIIIRTNLQRSLGLIIASVAETRIKKCEDAIDYHFEKLLSDNPEDVHAIRQ</sequence>
<protein>
    <submittedName>
        <fullName evidence="1">Uncharacterized protein</fullName>
    </submittedName>
</protein>
<proteinExistence type="predicted"/>
<reference evidence="1" key="1">
    <citation type="submission" date="2018-05" db="EMBL/GenBank/DDBJ databases">
        <authorList>
            <person name="Lanie J.A."/>
            <person name="Ng W.-L."/>
            <person name="Kazmierczak K.M."/>
            <person name="Andrzejewski T.M."/>
            <person name="Davidsen T.M."/>
            <person name="Wayne K.J."/>
            <person name="Tettelin H."/>
            <person name="Glass J.I."/>
            <person name="Rusch D."/>
            <person name="Podicherti R."/>
            <person name="Tsui H.-C.T."/>
            <person name="Winkler M.E."/>
        </authorList>
    </citation>
    <scope>NUCLEOTIDE SEQUENCE</scope>
</reference>
<accession>A0A382WNP8</accession>